<protein>
    <recommendedName>
        <fullName evidence="3">Lipoprotein</fullName>
    </recommendedName>
</protein>
<name>A0ABZ0L4J7_9BACL</name>
<evidence type="ECO:0008006" key="3">
    <source>
        <dbReference type="Google" id="ProtNLM"/>
    </source>
</evidence>
<accession>A0ABZ0L4J7</accession>
<organism evidence="1 2">
    <name type="scientific">Sporosarcina oncorhynchi</name>
    <dbReference type="NCBI Taxonomy" id="3056444"/>
    <lineage>
        <taxon>Bacteria</taxon>
        <taxon>Bacillati</taxon>
        <taxon>Bacillota</taxon>
        <taxon>Bacilli</taxon>
        <taxon>Bacillales</taxon>
        <taxon>Caryophanaceae</taxon>
        <taxon>Sporosarcina</taxon>
    </lineage>
</organism>
<proteinExistence type="predicted"/>
<dbReference type="RefSeq" id="WP_317966744.1">
    <property type="nucleotide sequence ID" value="NZ_CP129118.1"/>
</dbReference>
<sequence>MKRQHVSYFIILVLMTVVLLLTGCSKTSTDIDEYLNTGTALDTEAIDVMPVLDELPIYKDIMYRHTRKKMFLFEANSVVLVVEYDTQTYESEKKKLAEDFAISNLEARSDTTDDTSRPNDEFSHNSYILRVLEGNGSGYPKSFGMIGTSDELQRIAYLYFYDFDLDKIGEPDDKNRMSTFVESYFDYDF</sequence>
<evidence type="ECO:0000313" key="1">
    <source>
        <dbReference type="EMBL" id="WOV87033.1"/>
    </source>
</evidence>
<reference evidence="1 2" key="1">
    <citation type="submission" date="2023-06" db="EMBL/GenBank/DDBJ databases">
        <title>Sporosarcina sp. nov., isolated from Korean tranditional fermented seafood 'Jeotgal'.</title>
        <authorList>
            <person name="Yang A.I."/>
            <person name="Shin N.-R."/>
        </authorList>
    </citation>
    <scope>NUCLEOTIDE SEQUENCE [LARGE SCALE GENOMIC DNA]</scope>
    <source>
        <strain evidence="1 2">T2O-4</strain>
    </source>
</reference>
<keyword evidence="2" id="KW-1185">Reference proteome</keyword>
<dbReference type="EMBL" id="CP129118">
    <property type="protein sequence ID" value="WOV87033.1"/>
    <property type="molecule type" value="Genomic_DNA"/>
</dbReference>
<dbReference type="Proteomes" id="UP001303902">
    <property type="component" value="Chromosome"/>
</dbReference>
<evidence type="ECO:0000313" key="2">
    <source>
        <dbReference type="Proteomes" id="UP001303902"/>
    </source>
</evidence>
<gene>
    <name evidence="1" type="ORF">QWT69_14320</name>
</gene>
<dbReference type="PROSITE" id="PS51257">
    <property type="entry name" value="PROKAR_LIPOPROTEIN"/>
    <property type="match status" value="1"/>
</dbReference>